<dbReference type="InterPro" id="IPR045337">
    <property type="entry name" value="MmgE_PrpD_C"/>
</dbReference>
<evidence type="ECO:0000256" key="1">
    <source>
        <dbReference type="ARBA" id="ARBA00006174"/>
    </source>
</evidence>
<reference evidence="4" key="1">
    <citation type="submission" date="2018-05" db="EMBL/GenBank/DDBJ databases">
        <authorList>
            <person name="Lanie J.A."/>
            <person name="Ng W.-L."/>
            <person name="Kazmierczak K.M."/>
            <person name="Andrzejewski T.M."/>
            <person name="Davidsen T.M."/>
            <person name="Wayne K.J."/>
            <person name="Tettelin H."/>
            <person name="Glass J.I."/>
            <person name="Rusch D."/>
            <person name="Podicherti R."/>
            <person name="Tsui H.-C.T."/>
            <person name="Winkler M.E."/>
        </authorList>
    </citation>
    <scope>NUCLEOTIDE SEQUENCE</scope>
</reference>
<dbReference type="InterPro" id="IPR045336">
    <property type="entry name" value="MmgE_PrpD_N"/>
</dbReference>
<organism evidence="4">
    <name type="scientific">marine metagenome</name>
    <dbReference type="NCBI Taxonomy" id="408172"/>
    <lineage>
        <taxon>unclassified sequences</taxon>
        <taxon>metagenomes</taxon>
        <taxon>ecological metagenomes</taxon>
    </lineage>
</organism>
<dbReference type="Pfam" id="PF03972">
    <property type="entry name" value="MmgE_PrpD_N"/>
    <property type="match status" value="1"/>
</dbReference>
<accession>A0A381X0L2</accession>
<proteinExistence type="inferred from homology"/>
<comment type="similarity">
    <text evidence="1">Belongs to the PrpD family.</text>
</comment>
<dbReference type="InterPro" id="IPR042183">
    <property type="entry name" value="MmgE/PrpD_sf_1"/>
</dbReference>
<feature type="domain" description="MmgE/PrpD C-terminal" evidence="3">
    <location>
        <begin position="291"/>
        <end position="453"/>
    </location>
</feature>
<dbReference type="AlphaFoldDB" id="A0A381X0L2"/>
<protein>
    <recommendedName>
        <fullName evidence="5">2-methylcitrate dehydratase</fullName>
    </recommendedName>
</protein>
<evidence type="ECO:0000259" key="2">
    <source>
        <dbReference type="Pfam" id="PF03972"/>
    </source>
</evidence>
<evidence type="ECO:0000313" key="4">
    <source>
        <dbReference type="EMBL" id="SVA58240.1"/>
    </source>
</evidence>
<dbReference type="Pfam" id="PF19305">
    <property type="entry name" value="MmgE_PrpD_C"/>
    <property type="match status" value="1"/>
</dbReference>
<dbReference type="Gene3D" id="3.30.1330.120">
    <property type="entry name" value="2-methylcitrate dehydratase PrpD"/>
    <property type="match status" value="1"/>
</dbReference>
<dbReference type="InterPro" id="IPR005656">
    <property type="entry name" value="MmgE_PrpD"/>
</dbReference>
<dbReference type="InterPro" id="IPR042188">
    <property type="entry name" value="MmgE/PrpD_sf_2"/>
</dbReference>
<evidence type="ECO:0008006" key="5">
    <source>
        <dbReference type="Google" id="ProtNLM"/>
    </source>
</evidence>
<name>A0A381X0L2_9ZZZZ</name>
<gene>
    <name evidence="4" type="ORF">METZ01_LOCUS111094</name>
</gene>
<dbReference type="InterPro" id="IPR036148">
    <property type="entry name" value="MmgE/PrpD_sf"/>
</dbReference>
<dbReference type="SUPFAM" id="SSF103378">
    <property type="entry name" value="2-methylcitrate dehydratase PrpD"/>
    <property type="match status" value="1"/>
</dbReference>
<dbReference type="PANTHER" id="PTHR16943">
    <property type="entry name" value="2-METHYLCITRATE DEHYDRATASE-RELATED"/>
    <property type="match status" value="1"/>
</dbReference>
<dbReference type="EMBL" id="UINC01013487">
    <property type="protein sequence ID" value="SVA58240.1"/>
    <property type="molecule type" value="Genomic_DNA"/>
</dbReference>
<sequence>MEKTISRKISEFAVNLKYEDLPDEVIQDVKRYLYDSVGCAYGSMDTRDVNAILEIYREMGGVEESTVIGFGDKMPAVSTALINSLMIRALDFNDIYWKEDPSHPSDIIPAALSTAEKTDASMKDVIVAIVLAYEFEQRLCLFAKPGVRERKWHHATLTQFVSPIVAGKILGLTVDQMVNAIGINGSHNHTIGCPTAGVLTMMKNTVDPMAVQSGVFAALMAQKGYTGTEKVFEGKEGFMDAFIGWDAKNETTNPRDMEGRDGVSFWRWDVDALVGNLGKDYKILECSMKAFPTEALTHTHLSCALKAMIDNKLDYTDIKEVKVTAFAQAYDILFDPAKYRPESRETADHSLPYCLAAAIVDKKVTTESFSDEKLSDPKIFEVIDKIKGEPSLEFEKMFPAKQPSKVVITTNDGSEHSEYLEYPKGDPREPMTMEDLVNKFNSLTGDKFKEDELNDLKELIFNCDNLSTRDFMTQLAIR</sequence>
<feature type="domain" description="MmgE/PrpD N-terminal" evidence="2">
    <location>
        <begin position="8"/>
        <end position="246"/>
    </location>
</feature>
<evidence type="ECO:0000259" key="3">
    <source>
        <dbReference type="Pfam" id="PF19305"/>
    </source>
</evidence>
<dbReference type="GO" id="GO:0016829">
    <property type="term" value="F:lyase activity"/>
    <property type="evidence" value="ECO:0007669"/>
    <property type="project" value="InterPro"/>
</dbReference>
<dbReference type="Gene3D" id="1.10.4100.10">
    <property type="entry name" value="2-methylcitrate dehydratase PrpD"/>
    <property type="match status" value="1"/>
</dbReference>
<dbReference type="PANTHER" id="PTHR16943:SF8">
    <property type="entry name" value="2-METHYLCITRATE DEHYDRATASE"/>
    <property type="match status" value="1"/>
</dbReference>